<protein>
    <submittedName>
        <fullName evidence="2">Class I SAM-dependent methyltransferase</fullName>
    </submittedName>
</protein>
<reference evidence="2" key="1">
    <citation type="submission" date="2020-11" db="EMBL/GenBank/DDBJ databases">
        <title>Genome of Flavobacterium soyangense.</title>
        <authorList>
            <person name="Liu Q."/>
            <person name="Xin Y.-H."/>
        </authorList>
    </citation>
    <scope>NUCLEOTIDE SEQUENCE</scope>
    <source>
        <strain evidence="2">CGMCC 1.13493</strain>
    </source>
</reference>
<dbReference type="PANTHER" id="PTHR12843">
    <property type="entry name" value="PROTEIN-LYSINE N-METHYLTRANSFERASE METTL10"/>
    <property type="match status" value="1"/>
</dbReference>
<dbReference type="GO" id="GO:0008168">
    <property type="term" value="F:methyltransferase activity"/>
    <property type="evidence" value="ECO:0007669"/>
    <property type="project" value="UniProtKB-KW"/>
</dbReference>
<feature type="domain" description="Methyltransferase" evidence="1">
    <location>
        <begin position="46"/>
        <end position="128"/>
    </location>
</feature>
<evidence type="ECO:0000259" key="1">
    <source>
        <dbReference type="Pfam" id="PF13649"/>
    </source>
</evidence>
<evidence type="ECO:0000313" key="2">
    <source>
        <dbReference type="EMBL" id="MBF2709887.1"/>
    </source>
</evidence>
<gene>
    <name evidence="2" type="ORF">IR213_15015</name>
</gene>
<name>A0A930UFF2_9FLAO</name>
<keyword evidence="2" id="KW-0808">Transferase</keyword>
<sequence>MEINRKNHWETVYETKQPNEVSWTQENPKTSLDFIRETHLGKLAKIIDIGGGDSKLVDFLLEEGYENITVLDISEKALERAKKKLGKNAEKVNWIVSDVTEFKPETTYDIWHDRATFHFLTTEQQVKKYVEITKKFVGGFLVIGTFSDQGPKKCSGLDIKQYSEMELENQFSNNFKKLKCITEDHITPFETKQNFTFCVFKKIK</sequence>
<keyword evidence="3" id="KW-1185">Reference proteome</keyword>
<dbReference type="EMBL" id="JADHEC010000049">
    <property type="protein sequence ID" value="MBF2709887.1"/>
    <property type="molecule type" value="Genomic_DNA"/>
</dbReference>
<dbReference type="PANTHER" id="PTHR12843:SF5">
    <property type="entry name" value="EEF1A LYSINE METHYLTRANSFERASE 2"/>
    <property type="match status" value="1"/>
</dbReference>
<dbReference type="AlphaFoldDB" id="A0A930UFF2"/>
<organism evidence="2 3">
    <name type="scientific">Flavobacterium soyangense</name>
    <dbReference type="NCBI Taxonomy" id="2023265"/>
    <lineage>
        <taxon>Bacteria</taxon>
        <taxon>Pseudomonadati</taxon>
        <taxon>Bacteroidota</taxon>
        <taxon>Flavobacteriia</taxon>
        <taxon>Flavobacteriales</taxon>
        <taxon>Flavobacteriaceae</taxon>
        <taxon>Flavobacterium</taxon>
    </lineage>
</organism>
<dbReference type="CDD" id="cd02440">
    <property type="entry name" value="AdoMet_MTases"/>
    <property type="match status" value="1"/>
</dbReference>
<dbReference type="RefSeq" id="WP_194313119.1">
    <property type="nucleotide sequence ID" value="NZ_JADHEC010000049.1"/>
</dbReference>
<dbReference type="Pfam" id="PF13649">
    <property type="entry name" value="Methyltransf_25"/>
    <property type="match status" value="1"/>
</dbReference>
<comment type="caution">
    <text evidence="2">The sequence shown here is derived from an EMBL/GenBank/DDBJ whole genome shotgun (WGS) entry which is preliminary data.</text>
</comment>
<dbReference type="Proteomes" id="UP000646211">
    <property type="component" value="Unassembled WGS sequence"/>
</dbReference>
<dbReference type="GO" id="GO:0032259">
    <property type="term" value="P:methylation"/>
    <property type="evidence" value="ECO:0007669"/>
    <property type="project" value="UniProtKB-KW"/>
</dbReference>
<dbReference type="InterPro" id="IPR029063">
    <property type="entry name" value="SAM-dependent_MTases_sf"/>
</dbReference>
<accession>A0A930UFF2</accession>
<dbReference type="InterPro" id="IPR041698">
    <property type="entry name" value="Methyltransf_25"/>
</dbReference>
<keyword evidence="2" id="KW-0489">Methyltransferase</keyword>
<dbReference type="SUPFAM" id="SSF53335">
    <property type="entry name" value="S-adenosyl-L-methionine-dependent methyltransferases"/>
    <property type="match status" value="1"/>
</dbReference>
<dbReference type="Gene3D" id="3.40.50.150">
    <property type="entry name" value="Vaccinia Virus protein VP39"/>
    <property type="match status" value="1"/>
</dbReference>
<evidence type="ECO:0000313" key="3">
    <source>
        <dbReference type="Proteomes" id="UP000646211"/>
    </source>
</evidence>
<proteinExistence type="predicted"/>